<name>A0A1S3JB28_LINAN</name>
<evidence type="ECO:0000313" key="6">
    <source>
        <dbReference type="RefSeq" id="XP_013407533.1"/>
    </source>
</evidence>
<dbReference type="PANTHER" id="PTHR10827">
    <property type="entry name" value="RETICULOCALBIN"/>
    <property type="match status" value="1"/>
</dbReference>
<dbReference type="OrthoDB" id="9974725at2759"/>
<dbReference type="Gene3D" id="1.10.238.10">
    <property type="entry name" value="EF-hand"/>
    <property type="match status" value="1"/>
</dbReference>
<dbReference type="Pfam" id="PF13202">
    <property type="entry name" value="EF-hand_5"/>
    <property type="match status" value="1"/>
</dbReference>
<keyword evidence="3" id="KW-0106">Calcium</keyword>
<dbReference type="SMART" id="SM00054">
    <property type="entry name" value="EFh"/>
    <property type="match status" value="3"/>
</dbReference>
<dbReference type="PROSITE" id="PS50222">
    <property type="entry name" value="EF_HAND_2"/>
    <property type="match status" value="2"/>
</dbReference>
<dbReference type="KEGG" id="lak:106171642"/>
<gene>
    <name evidence="6" type="primary">LOC106171642</name>
</gene>
<protein>
    <submittedName>
        <fullName evidence="6">Sarcoplasmic calcium-binding protein-like</fullName>
    </submittedName>
</protein>
<sequence length="249" mass="28716">MSKVFQASRGLLKIAQTCHGLTRVLPVRKTVGKGVRNEPVAKIYHLRLPVRTLTIQTIQFKKDPMEYPLLTGAHHWRRKMRTTFRCLDANSDGYITKDDYAITARRCAQFLDLNDERAQHILNQRIAMWEIIPKGTEDPSKVSEEEYINSAPPVFNRNSFRQDFLPMVISMDFDAMDIDGDGLISNEEHKAFFYGLHIPVDESKKIFDVMDTNKDGLISIDEFAHAWTEFFLTEDPNNIYDVLFGKLAD</sequence>
<evidence type="ECO:0000256" key="1">
    <source>
        <dbReference type="ARBA" id="ARBA00022723"/>
    </source>
</evidence>
<dbReference type="PROSITE" id="PS00018">
    <property type="entry name" value="EF_HAND_1"/>
    <property type="match status" value="2"/>
</dbReference>
<evidence type="ECO:0000313" key="5">
    <source>
        <dbReference type="Proteomes" id="UP000085678"/>
    </source>
</evidence>
<evidence type="ECO:0000256" key="2">
    <source>
        <dbReference type="ARBA" id="ARBA00022737"/>
    </source>
</evidence>
<organism evidence="5 6">
    <name type="scientific">Lingula anatina</name>
    <name type="common">Brachiopod</name>
    <name type="synonym">Lingula unguis</name>
    <dbReference type="NCBI Taxonomy" id="7574"/>
    <lineage>
        <taxon>Eukaryota</taxon>
        <taxon>Metazoa</taxon>
        <taxon>Spiralia</taxon>
        <taxon>Lophotrochozoa</taxon>
        <taxon>Brachiopoda</taxon>
        <taxon>Linguliformea</taxon>
        <taxon>Lingulata</taxon>
        <taxon>Lingulida</taxon>
        <taxon>Linguloidea</taxon>
        <taxon>Lingulidae</taxon>
        <taxon>Lingula</taxon>
    </lineage>
</organism>
<evidence type="ECO:0000259" key="4">
    <source>
        <dbReference type="PROSITE" id="PS50222"/>
    </source>
</evidence>
<dbReference type="GeneID" id="106171642"/>
<dbReference type="SUPFAM" id="SSF47473">
    <property type="entry name" value="EF-hand"/>
    <property type="match status" value="1"/>
</dbReference>
<keyword evidence="2" id="KW-0677">Repeat</keyword>
<dbReference type="InterPro" id="IPR018247">
    <property type="entry name" value="EF_Hand_1_Ca_BS"/>
</dbReference>
<keyword evidence="5" id="KW-1185">Reference proteome</keyword>
<dbReference type="RefSeq" id="XP_013407533.1">
    <property type="nucleotide sequence ID" value="XM_013552079.1"/>
</dbReference>
<dbReference type="InParanoid" id="A0A1S3JB28"/>
<dbReference type="Pfam" id="PF13499">
    <property type="entry name" value="EF-hand_7"/>
    <property type="match status" value="1"/>
</dbReference>
<keyword evidence="1" id="KW-0479">Metal-binding</keyword>
<dbReference type="GO" id="GO:0005509">
    <property type="term" value="F:calcium ion binding"/>
    <property type="evidence" value="ECO:0007669"/>
    <property type="project" value="InterPro"/>
</dbReference>
<dbReference type="InterPro" id="IPR002048">
    <property type="entry name" value="EF_hand_dom"/>
</dbReference>
<accession>A0A1S3JB28</accession>
<dbReference type="Proteomes" id="UP000085678">
    <property type="component" value="Unplaced"/>
</dbReference>
<feature type="domain" description="EF-hand" evidence="4">
    <location>
        <begin position="75"/>
        <end position="110"/>
    </location>
</feature>
<dbReference type="PANTHER" id="PTHR10827:SF98">
    <property type="entry name" value="45 KDA CALCIUM-BINDING PROTEIN"/>
    <property type="match status" value="1"/>
</dbReference>
<proteinExistence type="predicted"/>
<evidence type="ECO:0000256" key="3">
    <source>
        <dbReference type="ARBA" id="ARBA00022837"/>
    </source>
</evidence>
<reference evidence="6" key="1">
    <citation type="submission" date="2025-08" db="UniProtKB">
        <authorList>
            <consortium name="RefSeq"/>
        </authorList>
    </citation>
    <scope>IDENTIFICATION</scope>
    <source>
        <tissue evidence="6">Gonads</tissue>
    </source>
</reference>
<feature type="domain" description="EF-hand" evidence="4">
    <location>
        <begin position="198"/>
        <end position="233"/>
    </location>
</feature>
<dbReference type="AlphaFoldDB" id="A0A1S3JB28"/>
<dbReference type="InterPro" id="IPR011992">
    <property type="entry name" value="EF-hand-dom_pair"/>
</dbReference>